<evidence type="ECO:0000313" key="1">
    <source>
        <dbReference type="EMBL" id="GAH65933.1"/>
    </source>
</evidence>
<dbReference type="EMBL" id="BARU01026715">
    <property type="protein sequence ID" value="GAH65933.1"/>
    <property type="molecule type" value="Genomic_DNA"/>
</dbReference>
<gene>
    <name evidence="1" type="ORF">S03H2_42875</name>
</gene>
<accession>X1J841</accession>
<protein>
    <submittedName>
        <fullName evidence="1">Uncharacterized protein</fullName>
    </submittedName>
</protein>
<sequence length="44" mass="4754">ENNDFSQFANQIDQANETLGKKCETACADSGNCGSHRNTHTPKA</sequence>
<dbReference type="AlphaFoldDB" id="X1J841"/>
<organism evidence="1">
    <name type="scientific">marine sediment metagenome</name>
    <dbReference type="NCBI Taxonomy" id="412755"/>
    <lineage>
        <taxon>unclassified sequences</taxon>
        <taxon>metagenomes</taxon>
        <taxon>ecological metagenomes</taxon>
    </lineage>
</organism>
<feature type="non-terminal residue" evidence="1">
    <location>
        <position position="1"/>
    </location>
</feature>
<reference evidence="1" key="1">
    <citation type="journal article" date="2014" name="Front. Microbiol.">
        <title>High frequency of phylogenetically diverse reductive dehalogenase-homologous genes in deep subseafloor sedimentary metagenomes.</title>
        <authorList>
            <person name="Kawai M."/>
            <person name="Futagami T."/>
            <person name="Toyoda A."/>
            <person name="Takaki Y."/>
            <person name="Nishi S."/>
            <person name="Hori S."/>
            <person name="Arai W."/>
            <person name="Tsubouchi T."/>
            <person name="Morono Y."/>
            <person name="Uchiyama I."/>
            <person name="Ito T."/>
            <person name="Fujiyama A."/>
            <person name="Inagaki F."/>
            <person name="Takami H."/>
        </authorList>
    </citation>
    <scope>NUCLEOTIDE SEQUENCE</scope>
    <source>
        <strain evidence="1">Expedition CK06-06</strain>
    </source>
</reference>
<proteinExistence type="predicted"/>
<name>X1J841_9ZZZZ</name>
<comment type="caution">
    <text evidence="1">The sequence shown here is derived from an EMBL/GenBank/DDBJ whole genome shotgun (WGS) entry which is preliminary data.</text>
</comment>